<reference evidence="2" key="1">
    <citation type="submission" date="2017-05" db="EMBL/GenBank/DDBJ databases">
        <authorList>
            <person name="Song R."/>
            <person name="Chenine A.L."/>
            <person name="Ruprecht R.M."/>
        </authorList>
    </citation>
    <scope>NUCLEOTIDE SEQUENCE</scope>
    <source>
        <strain evidence="2">Kingella_eburonensis</strain>
    </source>
</reference>
<evidence type="ECO:0000313" key="3">
    <source>
        <dbReference type="EMBL" id="SNB72536.1"/>
    </source>
</evidence>
<evidence type="ECO:0008006" key="5">
    <source>
        <dbReference type="Google" id="ProtNLM"/>
    </source>
</evidence>
<dbReference type="AlphaFoldDB" id="A0A238HI37"/>
<sequence>MESIYLPIRHVHITFVCITILLFNFRFWLRTWQPEKPLHKALKIIPHINDSMLLFTGMLMMQIAHWQIGGAYYWLGTKLMCVLGYIIIGVICLRSQPRSLKSWIAYLICCALIGTIVYLAYYKPF</sequence>
<reference evidence="3 4" key="2">
    <citation type="submission" date="2017-06" db="EMBL/GenBank/DDBJ databases">
        <authorList>
            <person name="Kim H.J."/>
            <person name="Triplett B.A."/>
        </authorList>
    </citation>
    <scope>NUCLEOTIDE SEQUENCE [LARGE SCALE GENOMIC DNA]</scope>
    <source>
        <strain evidence="3">Kingella_eburonensis</strain>
    </source>
</reference>
<dbReference type="STRING" id="1522312.GCA_900177895_01114"/>
<dbReference type="InterPro" id="IPR007360">
    <property type="entry name" value="SirB"/>
</dbReference>
<evidence type="ECO:0000313" key="2">
    <source>
        <dbReference type="EMBL" id="SMQ13052.1"/>
    </source>
</evidence>
<keyword evidence="1" id="KW-0472">Membrane</keyword>
<evidence type="ECO:0000256" key="1">
    <source>
        <dbReference type="SAM" id="Phobius"/>
    </source>
</evidence>
<accession>A0A238HI37</accession>
<dbReference type="PANTHER" id="PTHR39594:SF1">
    <property type="entry name" value="PROTEIN YCHQ"/>
    <property type="match status" value="1"/>
</dbReference>
<dbReference type="GO" id="GO:0005886">
    <property type="term" value="C:plasma membrane"/>
    <property type="evidence" value="ECO:0007669"/>
    <property type="project" value="TreeGrafter"/>
</dbReference>
<feature type="transmembrane region" description="Helical" evidence="1">
    <location>
        <begin position="103"/>
        <end position="122"/>
    </location>
</feature>
<dbReference type="PIRSF" id="PIRSF005610">
    <property type="entry name" value="SirB"/>
    <property type="match status" value="1"/>
</dbReference>
<dbReference type="Proteomes" id="UP000215450">
    <property type="component" value="Unassembled WGS sequence"/>
</dbReference>
<dbReference type="EMBL" id="FXUV01000041">
    <property type="protein sequence ID" value="SMQ13052.1"/>
    <property type="molecule type" value="Genomic_DNA"/>
</dbReference>
<evidence type="ECO:0000313" key="4">
    <source>
        <dbReference type="Proteomes" id="UP000215450"/>
    </source>
</evidence>
<feature type="transmembrane region" description="Helical" evidence="1">
    <location>
        <begin position="41"/>
        <end position="65"/>
    </location>
</feature>
<name>A0A238HI37_9NEIS</name>
<dbReference type="RefSeq" id="WP_095063096.1">
    <property type="nucleotide sequence ID" value="NZ_FXUV02000030.1"/>
</dbReference>
<protein>
    <recommendedName>
        <fullName evidence="5">Invasion gene expression up-regulator, SirB</fullName>
    </recommendedName>
</protein>
<keyword evidence="1" id="KW-1133">Transmembrane helix</keyword>
<feature type="transmembrane region" description="Helical" evidence="1">
    <location>
        <begin position="71"/>
        <end position="91"/>
    </location>
</feature>
<dbReference type="EMBL" id="FXUV02000030">
    <property type="protein sequence ID" value="SNB72536.1"/>
    <property type="molecule type" value="Genomic_DNA"/>
</dbReference>
<keyword evidence="4" id="KW-1185">Reference proteome</keyword>
<dbReference type="PANTHER" id="PTHR39594">
    <property type="entry name" value="PROTEIN YCHQ"/>
    <property type="match status" value="1"/>
</dbReference>
<feature type="transmembrane region" description="Helical" evidence="1">
    <location>
        <begin position="12"/>
        <end position="29"/>
    </location>
</feature>
<dbReference type="Pfam" id="PF04247">
    <property type="entry name" value="SirB"/>
    <property type="match status" value="1"/>
</dbReference>
<organism evidence="2">
    <name type="scientific">Kingella negevensis</name>
    <dbReference type="NCBI Taxonomy" id="1522312"/>
    <lineage>
        <taxon>Bacteria</taxon>
        <taxon>Pseudomonadati</taxon>
        <taxon>Pseudomonadota</taxon>
        <taxon>Betaproteobacteria</taxon>
        <taxon>Neisseriales</taxon>
        <taxon>Neisseriaceae</taxon>
        <taxon>Kingella</taxon>
    </lineage>
</organism>
<gene>
    <name evidence="2" type="ORF">KEBURONENSIS_00422</name>
    <name evidence="3" type="ORF">KEBURONENSIS_01457</name>
</gene>
<dbReference type="OrthoDB" id="5588650at2"/>
<proteinExistence type="predicted"/>
<keyword evidence="1" id="KW-0812">Transmembrane</keyword>